<dbReference type="Proteomes" id="UP000553963">
    <property type="component" value="Unassembled WGS sequence"/>
</dbReference>
<sequence length="238" mass="26751">MVHDFAAGRPMPKLMADDIATALKRRIAAGDWSPEGRIPPERDLAVEFGVARNTVRKAFDALERDGTIVRQVGRGTFITARDADTLAATVARMEDTSPADMMEIRLLLEPAAAAFAATNASASELAAVREAHQAAVEAREMPEFEHLDAEFHHRIFACCRNEFLKEIHNLMRILRNQAPWFDMKRRSFSEERRHLYCDEHQAIVDALVARDPDRARSAMAAHLRTVERNLLGRNGPDL</sequence>
<evidence type="ECO:0000313" key="6">
    <source>
        <dbReference type="Proteomes" id="UP000553963"/>
    </source>
</evidence>
<dbReference type="Gene3D" id="1.20.120.530">
    <property type="entry name" value="GntR ligand-binding domain-like"/>
    <property type="match status" value="1"/>
</dbReference>
<proteinExistence type="predicted"/>
<dbReference type="InterPro" id="IPR000524">
    <property type="entry name" value="Tscrpt_reg_HTH_GntR"/>
</dbReference>
<dbReference type="CDD" id="cd07377">
    <property type="entry name" value="WHTH_GntR"/>
    <property type="match status" value="1"/>
</dbReference>
<gene>
    <name evidence="5" type="ORF">GGR25_002402</name>
</gene>
<protein>
    <submittedName>
        <fullName evidence="5">DNA-binding FadR family transcriptional regulator</fullName>
    </submittedName>
</protein>
<dbReference type="SUPFAM" id="SSF48008">
    <property type="entry name" value="GntR ligand-binding domain-like"/>
    <property type="match status" value="1"/>
</dbReference>
<evidence type="ECO:0000256" key="2">
    <source>
        <dbReference type="ARBA" id="ARBA00023125"/>
    </source>
</evidence>
<dbReference type="Pfam" id="PF07729">
    <property type="entry name" value="FCD"/>
    <property type="match status" value="1"/>
</dbReference>
<dbReference type="GO" id="GO:0003677">
    <property type="term" value="F:DNA binding"/>
    <property type="evidence" value="ECO:0007669"/>
    <property type="project" value="UniProtKB-KW"/>
</dbReference>
<keyword evidence="3" id="KW-0804">Transcription</keyword>
<accession>A0A840ANZ6</accession>
<dbReference type="Pfam" id="PF00392">
    <property type="entry name" value="GntR"/>
    <property type="match status" value="1"/>
</dbReference>
<dbReference type="InterPro" id="IPR036388">
    <property type="entry name" value="WH-like_DNA-bd_sf"/>
</dbReference>
<dbReference type="SMART" id="SM00345">
    <property type="entry name" value="HTH_GNTR"/>
    <property type="match status" value="1"/>
</dbReference>
<dbReference type="SUPFAM" id="SSF46785">
    <property type="entry name" value="Winged helix' DNA-binding domain"/>
    <property type="match status" value="1"/>
</dbReference>
<comment type="caution">
    <text evidence="5">The sequence shown here is derived from an EMBL/GenBank/DDBJ whole genome shotgun (WGS) entry which is preliminary data.</text>
</comment>
<name>A0A840ANZ6_9HYPH</name>
<evidence type="ECO:0000256" key="3">
    <source>
        <dbReference type="ARBA" id="ARBA00023163"/>
    </source>
</evidence>
<evidence type="ECO:0000313" key="5">
    <source>
        <dbReference type="EMBL" id="MBB3931352.1"/>
    </source>
</evidence>
<dbReference type="Gene3D" id="1.10.10.10">
    <property type="entry name" value="Winged helix-like DNA-binding domain superfamily/Winged helix DNA-binding domain"/>
    <property type="match status" value="1"/>
</dbReference>
<dbReference type="InterPro" id="IPR011711">
    <property type="entry name" value="GntR_C"/>
</dbReference>
<keyword evidence="2 5" id="KW-0238">DNA-binding</keyword>
<feature type="domain" description="HTH gntR-type" evidence="4">
    <location>
        <begin position="13"/>
        <end position="81"/>
    </location>
</feature>
<dbReference type="RefSeq" id="WP_380146675.1">
    <property type="nucleotide sequence ID" value="NZ_JBHLWW010000003.1"/>
</dbReference>
<organism evidence="5 6">
    <name type="scientific">Kaistia hirudinis</name>
    <dbReference type="NCBI Taxonomy" id="1293440"/>
    <lineage>
        <taxon>Bacteria</taxon>
        <taxon>Pseudomonadati</taxon>
        <taxon>Pseudomonadota</taxon>
        <taxon>Alphaproteobacteria</taxon>
        <taxon>Hyphomicrobiales</taxon>
        <taxon>Kaistiaceae</taxon>
        <taxon>Kaistia</taxon>
    </lineage>
</organism>
<dbReference type="InterPro" id="IPR036390">
    <property type="entry name" value="WH_DNA-bd_sf"/>
</dbReference>
<dbReference type="PROSITE" id="PS50949">
    <property type="entry name" value="HTH_GNTR"/>
    <property type="match status" value="1"/>
</dbReference>
<dbReference type="AlphaFoldDB" id="A0A840ANZ6"/>
<keyword evidence="6" id="KW-1185">Reference proteome</keyword>
<dbReference type="GO" id="GO:0003700">
    <property type="term" value="F:DNA-binding transcription factor activity"/>
    <property type="evidence" value="ECO:0007669"/>
    <property type="project" value="InterPro"/>
</dbReference>
<dbReference type="PRINTS" id="PR00035">
    <property type="entry name" value="HTHGNTR"/>
</dbReference>
<keyword evidence="1" id="KW-0805">Transcription regulation</keyword>
<dbReference type="SMART" id="SM00895">
    <property type="entry name" value="FCD"/>
    <property type="match status" value="1"/>
</dbReference>
<dbReference type="PANTHER" id="PTHR43537:SF5">
    <property type="entry name" value="UXU OPERON TRANSCRIPTIONAL REGULATOR"/>
    <property type="match status" value="1"/>
</dbReference>
<dbReference type="InterPro" id="IPR008920">
    <property type="entry name" value="TF_FadR/GntR_C"/>
</dbReference>
<evidence type="ECO:0000256" key="1">
    <source>
        <dbReference type="ARBA" id="ARBA00023015"/>
    </source>
</evidence>
<dbReference type="EMBL" id="JACIDS010000003">
    <property type="protein sequence ID" value="MBB3931352.1"/>
    <property type="molecule type" value="Genomic_DNA"/>
</dbReference>
<dbReference type="PANTHER" id="PTHR43537">
    <property type="entry name" value="TRANSCRIPTIONAL REGULATOR, GNTR FAMILY"/>
    <property type="match status" value="1"/>
</dbReference>
<evidence type="ECO:0000259" key="4">
    <source>
        <dbReference type="PROSITE" id="PS50949"/>
    </source>
</evidence>
<reference evidence="5 6" key="1">
    <citation type="submission" date="2020-08" db="EMBL/GenBank/DDBJ databases">
        <title>Genomic Encyclopedia of Type Strains, Phase IV (KMG-IV): sequencing the most valuable type-strain genomes for metagenomic binning, comparative biology and taxonomic classification.</title>
        <authorList>
            <person name="Goeker M."/>
        </authorList>
    </citation>
    <scope>NUCLEOTIDE SEQUENCE [LARGE SCALE GENOMIC DNA]</scope>
    <source>
        <strain evidence="5 6">DSM 25966</strain>
    </source>
</reference>